<feature type="signal peptide" evidence="1">
    <location>
        <begin position="1"/>
        <end position="31"/>
    </location>
</feature>
<feature type="chain" id="PRO_5038128137" evidence="1">
    <location>
        <begin position="32"/>
        <end position="228"/>
    </location>
</feature>
<sequence>MSFLTSSFLRSLLRRLLISFSALNGEVLSYADDFFDFFLSRSTDDDDATLPLFAELDFCEDNMVSAKLRKSILIYFTREIVKNHSRIASGDFGRHARHHSRPARLAYVTSKMGERLTLDSDWSVFSFYCSVTREAGSGIPPLRRLDRLGLTNPVALAEETSIAAACQSAAALPYTKSPGFPFPFVAIRRTHSLTPNPSPSTELEESKALKVVINRKTKHYKLKQIALE</sequence>
<evidence type="ECO:0000313" key="3">
    <source>
        <dbReference type="WBParaSite" id="nRc.2.0.1.t02040-RA"/>
    </source>
</evidence>
<keyword evidence="1" id="KW-0732">Signal</keyword>
<dbReference type="Proteomes" id="UP000887565">
    <property type="component" value="Unplaced"/>
</dbReference>
<keyword evidence="2" id="KW-1185">Reference proteome</keyword>
<evidence type="ECO:0000313" key="2">
    <source>
        <dbReference type="Proteomes" id="UP000887565"/>
    </source>
</evidence>
<accession>A0A915HKP6</accession>
<evidence type="ECO:0000256" key="1">
    <source>
        <dbReference type="SAM" id="SignalP"/>
    </source>
</evidence>
<protein>
    <submittedName>
        <fullName evidence="3">Uncharacterized protein</fullName>
    </submittedName>
</protein>
<name>A0A915HKP6_ROMCU</name>
<dbReference type="WBParaSite" id="nRc.2.0.1.t02040-RA">
    <property type="protein sequence ID" value="nRc.2.0.1.t02040-RA"/>
    <property type="gene ID" value="nRc.2.0.1.g02040"/>
</dbReference>
<organism evidence="2 3">
    <name type="scientific">Romanomermis culicivorax</name>
    <name type="common">Nematode worm</name>
    <dbReference type="NCBI Taxonomy" id="13658"/>
    <lineage>
        <taxon>Eukaryota</taxon>
        <taxon>Metazoa</taxon>
        <taxon>Ecdysozoa</taxon>
        <taxon>Nematoda</taxon>
        <taxon>Enoplea</taxon>
        <taxon>Dorylaimia</taxon>
        <taxon>Mermithida</taxon>
        <taxon>Mermithoidea</taxon>
        <taxon>Mermithidae</taxon>
        <taxon>Romanomermis</taxon>
    </lineage>
</organism>
<reference evidence="3" key="1">
    <citation type="submission" date="2022-11" db="UniProtKB">
        <authorList>
            <consortium name="WormBaseParasite"/>
        </authorList>
    </citation>
    <scope>IDENTIFICATION</scope>
</reference>
<dbReference type="AlphaFoldDB" id="A0A915HKP6"/>
<proteinExistence type="predicted"/>